<evidence type="ECO:0000256" key="2">
    <source>
        <dbReference type="ARBA" id="ARBA00022801"/>
    </source>
</evidence>
<dbReference type="SUPFAM" id="SSF49899">
    <property type="entry name" value="Concanavalin A-like lectins/glucanases"/>
    <property type="match status" value="1"/>
</dbReference>
<dbReference type="InterPro" id="IPR050546">
    <property type="entry name" value="Glycosyl_Hydrlase_16"/>
</dbReference>
<dbReference type="Pfam" id="PF00722">
    <property type="entry name" value="Glyco_hydro_16"/>
    <property type="match status" value="1"/>
</dbReference>
<gene>
    <name evidence="8" type="ORF">PoMZ_10912</name>
</gene>
<evidence type="ECO:0000256" key="3">
    <source>
        <dbReference type="ARBA" id="ARBA00023295"/>
    </source>
</evidence>
<keyword evidence="3" id="KW-0326">Glycosidase</keyword>
<organism evidence="8 9">
    <name type="scientific">Pyricularia oryzae</name>
    <name type="common">Rice blast fungus</name>
    <name type="synonym">Magnaporthe oryzae</name>
    <dbReference type="NCBI Taxonomy" id="318829"/>
    <lineage>
        <taxon>Eukaryota</taxon>
        <taxon>Fungi</taxon>
        <taxon>Dikarya</taxon>
        <taxon>Ascomycota</taxon>
        <taxon>Pezizomycotina</taxon>
        <taxon>Sordariomycetes</taxon>
        <taxon>Sordariomycetidae</taxon>
        <taxon>Magnaporthales</taxon>
        <taxon>Pyriculariaceae</taxon>
        <taxon>Pyricularia</taxon>
    </lineage>
</organism>
<evidence type="ECO:0000256" key="1">
    <source>
        <dbReference type="ARBA" id="ARBA00022729"/>
    </source>
</evidence>
<dbReference type="Gene3D" id="2.60.120.200">
    <property type="match status" value="1"/>
</dbReference>
<dbReference type="GO" id="GO:0031505">
    <property type="term" value="P:fungal-type cell wall organization"/>
    <property type="evidence" value="ECO:0007669"/>
    <property type="project" value="TreeGrafter"/>
</dbReference>
<protein>
    <submittedName>
        <fullName evidence="8">Uncharacterized protein</fullName>
    </submittedName>
</protein>
<evidence type="ECO:0000313" key="9">
    <source>
        <dbReference type="Proteomes" id="UP000294847"/>
    </source>
</evidence>
<feature type="region of interest" description="Disordered" evidence="6">
    <location>
        <begin position="340"/>
        <end position="390"/>
    </location>
</feature>
<dbReference type="CDD" id="cd02183">
    <property type="entry name" value="GH16_fungal_CRH1_transglycosylase"/>
    <property type="match status" value="1"/>
</dbReference>
<evidence type="ECO:0000256" key="7">
    <source>
        <dbReference type="SAM" id="SignalP"/>
    </source>
</evidence>
<proteinExistence type="inferred from homology"/>
<keyword evidence="2" id="KW-0378">Hydrolase</keyword>
<comment type="function">
    <text evidence="5">Dual chitinase/transglycosylase that plays a role in cell wall architecture. Chitinase and transglycosylase activities are coupled. Required for the polysaccharide cross-linking at the septa and the cell wall. More specifically, transfers chitin to 1,6-beta-glucan in the cell wall.</text>
</comment>
<dbReference type="InterPro" id="IPR013320">
    <property type="entry name" value="ConA-like_dom_sf"/>
</dbReference>
<accession>A0A4V1C738</accession>
<dbReference type="PROSITE" id="PS51762">
    <property type="entry name" value="GH16_2"/>
    <property type="match status" value="1"/>
</dbReference>
<dbReference type="GO" id="GO:0009277">
    <property type="term" value="C:fungal-type cell wall"/>
    <property type="evidence" value="ECO:0007669"/>
    <property type="project" value="TreeGrafter"/>
</dbReference>
<name>A0A4V1C738_PYROR</name>
<dbReference type="PANTHER" id="PTHR10963:SF22">
    <property type="entry name" value="GLYCOSIDASE CRH2-RELATED"/>
    <property type="match status" value="1"/>
</dbReference>
<dbReference type="PANTHER" id="PTHR10963">
    <property type="entry name" value="GLYCOSYL HYDROLASE-RELATED"/>
    <property type="match status" value="1"/>
</dbReference>
<evidence type="ECO:0000256" key="5">
    <source>
        <dbReference type="ARBA" id="ARBA00093308"/>
    </source>
</evidence>
<dbReference type="VEuPathDB" id="FungiDB:M_BR32_EuGene_00030451"/>
<evidence type="ECO:0000256" key="6">
    <source>
        <dbReference type="SAM" id="MobiDB-lite"/>
    </source>
</evidence>
<feature type="chain" id="PRO_5043366301" evidence="7">
    <location>
        <begin position="22"/>
        <end position="439"/>
    </location>
</feature>
<sequence>MKSTILSIGAAALLSAQSVLAADGLKCSLDKHCPKEAPCCGLYGDCGTGAFCLGGCDPRMSFSLDSCVPEPTCQSKKFTFNSKDRIQDVSEYLGDASKADWVVTGEPLFSNGNLLLTMPPRSVGTVLSSTHYMWYGNVKAKMKTSRGRGVVTAFILFSDVKDEIDYEWVGVDLETTQTNYYFQGIPKYDQSGNITGTSNTFENYHEYEINWTPDEITWLVDGKKGRTKKRSETWNATAQQWDFPQTPSRVQFSIWPGGADTNPKGTVDWAGGAINWVDHPDLKDPGYYYAMVSEVEIKCWDGSNGVGTNKGKTYYYNSARGTNDTVVDSDKNGILSSLQATGLDMNKGGDKSKPDASTTGVDIPSVPGGSGVGPGQAGTNQGGGQAAQPPDNCFSDNFVQKCGTGGSSKNAGGRVETPSILSGSSAFAVVVAFAGLVML</sequence>
<feature type="signal peptide" evidence="7">
    <location>
        <begin position="1"/>
        <end position="21"/>
    </location>
</feature>
<keyword evidence="1 7" id="KW-0732">Signal</keyword>
<evidence type="ECO:0000313" key="8">
    <source>
        <dbReference type="EMBL" id="QBZ62038.1"/>
    </source>
</evidence>
<dbReference type="GO" id="GO:0004553">
    <property type="term" value="F:hydrolase activity, hydrolyzing O-glycosyl compounds"/>
    <property type="evidence" value="ECO:0007669"/>
    <property type="project" value="InterPro"/>
</dbReference>
<dbReference type="GO" id="GO:0005975">
    <property type="term" value="P:carbohydrate metabolic process"/>
    <property type="evidence" value="ECO:0007669"/>
    <property type="project" value="InterPro"/>
</dbReference>
<dbReference type="InterPro" id="IPR000757">
    <property type="entry name" value="Beta-glucanase-like"/>
</dbReference>
<reference evidence="8 9" key="1">
    <citation type="journal article" date="2019" name="Mol. Biol. Evol.">
        <title>Blast fungal genomes show frequent chromosomal changes, gene gains and losses, and effector gene turnover.</title>
        <authorList>
            <person name="Gomez Luciano L.B."/>
            <person name="Jason Tsai I."/>
            <person name="Chuma I."/>
            <person name="Tosa Y."/>
            <person name="Chen Y.H."/>
            <person name="Li J.Y."/>
            <person name="Li M.Y."/>
            <person name="Jade Lu M.Y."/>
            <person name="Nakayashiki H."/>
            <person name="Li W.H."/>
        </authorList>
    </citation>
    <scope>NUCLEOTIDE SEQUENCE [LARGE SCALE GENOMIC DNA]</scope>
    <source>
        <strain evidence="8">MZ5-1-6</strain>
    </source>
</reference>
<dbReference type="Proteomes" id="UP000294847">
    <property type="component" value="Chromosome 5"/>
</dbReference>
<dbReference type="AlphaFoldDB" id="A0A4V1C738"/>
<dbReference type="SMR" id="A0A4V1C738"/>
<dbReference type="GO" id="GO:0016757">
    <property type="term" value="F:glycosyltransferase activity"/>
    <property type="evidence" value="ECO:0007669"/>
    <property type="project" value="TreeGrafter"/>
</dbReference>
<comment type="similarity">
    <text evidence="4">Belongs to the glycosyl hydrolase 16 family. CRH1 subfamily.</text>
</comment>
<dbReference type="EMBL" id="CP034208">
    <property type="protein sequence ID" value="QBZ62038.1"/>
    <property type="molecule type" value="Genomic_DNA"/>
</dbReference>
<dbReference type="FunFam" id="2.60.120.200:FF:000159">
    <property type="entry name" value="Glycosidase"/>
    <property type="match status" value="1"/>
</dbReference>
<feature type="compositionally biased region" description="Gly residues" evidence="6">
    <location>
        <begin position="368"/>
        <end position="385"/>
    </location>
</feature>
<dbReference type="OMA" id="WNATANQ"/>
<evidence type="ECO:0000256" key="4">
    <source>
        <dbReference type="ARBA" id="ARBA00038074"/>
    </source>
</evidence>